<protein>
    <recommendedName>
        <fullName evidence="3">Helicase XPB/Ssl2 N-terminal domain-containing protein</fullName>
    </recommendedName>
</protein>
<evidence type="ECO:0000313" key="1">
    <source>
        <dbReference type="EMBL" id="TVX92904.1"/>
    </source>
</evidence>
<name>A0A559IZ50_9BACL</name>
<comment type="caution">
    <text evidence="1">The sequence shown here is derived from an EMBL/GenBank/DDBJ whole genome shotgun (WGS) entry which is preliminary data.</text>
</comment>
<dbReference type="Proteomes" id="UP000318102">
    <property type="component" value="Unassembled WGS sequence"/>
</dbReference>
<dbReference type="OrthoDB" id="2369695at2"/>
<dbReference type="RefSeq" id="WP_144988821.1">
    <property type="nucleotide sequence ID" value="NZ_VNJK01000001.1"/>
</dbReference>
<sequence>MNLADMLSYADIQQLVSIAKRYDCECDAHSKRELIQSILTKIGRKDWFEQFINEMSVEELRFINSLLFEQRSLFSLEELIARVQQTRFERDEQTQSSSPRDMIVKMRQSGWLFNGASQQTKYLFQVPEDLKERFKLVMKRRMEQELVSVQEPEAYRDEDGRIGEDVVTMLRYFHEAGNVPLNPEGVMYKKTQQLLIEKMSVMEETVSKGEWRFGYGRRFHNYPNRLSLLYDYVFYQGWIEEHAGKLIVSTSGLERLEKGTAYEPIQPIYRFWLKLYKNAIPNLSAIVHWIHLCAAKWTTVESMEQALTPYVKPFFYDEPQSIIRQRIIQMLVHLGLLKIGEDAKTGTSVQMSKRGNLLVKGVIITHEDKIKLG</sequence>
<evidence type="ECO:0008006" key="3">
    <source>
        <dbReference type="Google" id="ProtNLM"/>
    </source>
</evidence>
<evidence type="ECO:0000313" key="2">
    <source>
        <dbReference type="Proteomes" id="UP000318102"/>
    </source>
</evidence>
<proteinExistence type="predicted"/>
<accession>A0A559IZ50</accession>
<keyword evidence="2" id="KW-1185">Reference proteome</keyword>
<dbReference type="AlphaFoldDB" id="A0A559IZ50"/>
<organism evidence="1 2">
    <name type="scientific">Paenibacillus agilis</name>
    <dbReference type="NCBI Taxonomy" id="3020863"/>
    <lineage>
        <taxon>Bacteria</taxon>
        <taxon>Bacillati</taxon>
        <taxon>Bacillota</taxon>
        <taxon>Bacilli</taxon>
        <taxon>Bacillales</taxon>
        <taxon>Paenibacillaceae</taxon>
        <taxon>Paenibacillus</taxon>
    </lineage>
</organism>
<gene>
    <name evidence="1" type="ORF">FPZ44_07460</name>
</gene>
<reference evidence="1 2" key="1">
    <citation type="submission" date="2019-07" db="EMBL/GenBank/DDBJ databases">
        <authorList>
            <person name="Kim J."/>
        </authorList>
    </citation>
    <scope>NUCLEOTIDE SEQUENCE [LARGE SCALE GENOMIC DNA]</scope>
    <source>
        <strain evidence="1 2">N4</strain>
    </source>
</reference>
<dbReference type="EMBL" id="VNJK01000001">
    <property type="protein sequence ID" value="TVX92904.1"/>
    <property type="molecule type" value="Genomic_DNA"/>
</dbReference>